<feature type="region of interest" description="Disordered" evidence="1">
    <location>
        <begin position="788"/>
        <end position="834"/>
    </location>
</feature>
<feature type="region of interest" description="Disordered" evidence="1">
    <location>
        <begin position="228"/>
        <end position="337"/>
    </location>
</feature>
<feature type="compositionally biased region" description="Basic and acidic residues" evidence="1">
    <location>
        <begin position="824"/>
        <end position="833"/>
    </location>
</feature>
<dbReference type="Proteomes" id="UP001152795">
    <property type="component" value="Unassembled WGS sequence"/>
</dbReference>
<evidence type="ECO:0000313" key="2">
    <source>
        <dbReference type="EMBL" id="CAB3996551.1"/>
    </source>
</evidence>
<sequence>MDRGLYNIVVLLDLKKAFDTVNHEILLRKFERYGFGNKALDLLSNYLTNRTQRCQLNGILSDQRGITCGIPQGSILGPLLFIIYINDLPNCLKHTTPRMFADDTSLTSVGKTLNEAEEIANKDLKNIKVWLCSNKLSLNIAKTEYILIGSRSKINSMDVQPTVKIDTCPIKRLPSLMKGSLQTNNSGPMSPTSDMIRPNTGDGLLPLPVPRSPFPFGDLFPFKMISPGEVSNKQKNRSSAKNSYKRTVKKYEGIRYRKSESKRRNERKTSQDPNIEKKKKKEKRNKPPKDNSSKVRKVKQERGVLNSKRSGGDTGQATGVPRLETKDKNADDEEDTYEEINLGFKVKTLEEILRDKALKKFLERQNMKSGAEVSNSKGEIQPRVKSETTGSESIDEKSIDMVYSIEDVLQNVETSTVETVKPKFKKLKPLKPLKPLTPLRNTKRKSLDAKNMTDKAEEKKDGDQKNPLPPLKRLKPLSKTSQKGNSTAKVLKRKLNTDSDDVQIVPGKKLKKIERVLVEDNSFSEDAGNQVPTNKVIADKNVVSCADFEKSSTKEVTPGNLAKSTRKPKRTIVVLHSGTRNKAVKIRPVQVDKIQGLRKEGKSTLSELADNELAEQDIAKEDQKRENDEQVKVMNFTHDKDEPQKIVSTVKVRPNTLVLNGNRKPPGKIIMLSTSKDTKDSVLHNDSQCKTNNAVINKDTRPSSSSVISGINAVVENMDKQGVNKDVDQTLKQDEHIKINDGNTVVQLSTKPSRMIKLNRDRLTEKKNDKGTSRNLLSALGRKLKVNKAKPLSQKQAVVKPVSVHSTEFSEQGQGSSKAPQDSNTREKSEVKFADTSQTIVPSLGLANLSTNSETKFRLNDKIGNTDQKRLEAATVTTATRPKATTATNMSKTFAKNDSDNDNTNQVQIAKELNEEEDKRIALKTTKNSTLQPTIEDAADSYVPSRRIEEGKRVPEPEHHKIDKISPEERRGNSLDKFFDEISEDVEDEGEDFLNEALAELSPVNTDDEEDVSNADDLLLEIEEMINS</sequence>
<keyword evidence="3" id="KW-1185">Reference proteome</keyword>
<accession>A0A7D9DYZ1</accession>
<dbReference type="Pfam" id="PF00078">
    <property type="entry name" value="RVT_1"/>
    <property type="match status" value="1"/>
</dbReference>
<comment type="caution">
    <text evidence="2">The sequence shown here is derived from an EMBL/GenBank/DDBJ whole genome shotgun (WGS) entry which is preliminary data.</text>
</comment>
<dbReference type="EMBL" id="CACRXK020002895">
    <property type="protein sequence ID" value="CAB3996551.1"/>
    <property type="molecule type" value="Genomic_DNA"/>
</dbReference>
<feature type="compositionally biased region" description="Basic residues" evidence="1">
    <location>
        <begin position="234"/>
        <end position="248"/>
    </location>
</feature>
<dbReference type="AlphaFoldDB" id="A0A7D9DYZ1"/>
<feature type="compositionally biased region" description="Polar residues" evidence="1">
    <location>
        <begin position="180"/>
        <end position="193"/>
    </location>
</feature>
<dbReference type="PANTHER" id="PTHR33332">
    <property type="entry name" value="REVERSE TRANSCRIPTASE DOMAIN-CONTAINING PROTEIN"/>
    <property type="match status" value="1"/>
</dbReference>
<feature type="compositionally biased region" description="Basic residues" evidence="1">
    <location>
        <begin position="422"/>
        <end position="431"/>
    </location>
</feature>
<feature type="region of interest" description="Disordered" evidence="1">
    <location>
        <begin position="178"/>
        <end position="203"/>
    </location>
</feature>
<evidence type="ECO:0000313" key="3">
    <source>
        <dbReference type="Proteomes" id="UP001152795"/>
    </source>
</evidence>
<evidence type="ECO:0000256" key="1">
    <source>
        <dbReference type="SAM" id="MobiDB-lite"/>
    </source>
</evidence>
<feature type="compositionally biased region" description="Basic and acidic residues" evidence="1">
    <location>
        <begin position="249"/>
        <end position="276"/>
    </location>
</feature>
<name>A0A7D9DYZ1_PARCT</name>
<feature type="compositionally biased region" description="Basic and acidic residues" evidence="1">
    <location>
        <begin position="445"/>
        <end position="464"/>
    </location>
</feature>
<feature type="compositionally biased region" description="Basic and acidic residues" evidence="1">
    <location>
        <begin position="285"/>
        <end position="302"/>
    </location>
</feature>
<protein>
    <submittedName>
        <fullName evidence="2">Uncharacterized protein</fullName>
    </submittedName>
</protein>
<feature type="compositionally biased region" description="Polar residues" evidence="1">
    <location>
        <begin position="804"/>
        <end position="823"/>
    </location>
</feature>
<reference evidence="2" key="1">
    <citation type="submission" date="2020-04" db="EMBL/GenBank/DDBJ databases">
        <authorList>
            <person name="Alioto T."/>
            <person name="Alioto T."/>
            <person name="Gomez Garrido J."/>
        </authorList>
    </citation>
    <scope>NUCLEOTIDE SEQUENCE</scope>
    <source>
        <strain evidence="2">A484AB</strain>
    </source>
</reference>
<dbReference type="PROSITE" id="PS50878">
    <property type="entry name" value="RT_POL"/>
    <property type="match status" value="1"/>
</dbReference>
<organism evidence="2 3">
    <name type="scientific">Paramuricea clavata</name>
    <name type="common">Red gorgonian</name>
    <name type="synonym">Violescent sea-whip</name>
    <dbReference type="NCBI Taxonomy" id="317549"/>
    <lineage>
        <taxon>Eukaryota</taxon>
        <taxon>Metazoa</taxon>
        <taxon>Cnidaria</taxon>
        <taxon>Anthozoa</taxon>
        <taxon>Octocorallia</taxon>
        <taxon>Malacalcyonacea</taxon>
        <taxon>Plexauridae</taxon>
        <taxon>Paramuricea</taxon>
    </lineage>
</organism>
<feature type="region of interest" description="Disordered" evidence="1">
    <location>
        <begin position="363"/>
        <end position="395"/>
    </location>
</feature>
<dbReference type="InterPro" id="IPR000477">
    <property type="entry name" value="RT_dom"/>
</dbReference>
<dbReference type="OrthoDB" id="445826at2759"/>
<proteinExistence type="predicted"/>
<gene>
    <name evidence="2" type="ORF">PACLA_8A047852</name>
</gene>
<feature type="region of interest" description="Disordered" evidence="1">
    <location>
        <begin position="415"/>
        <end position="494"/>
    </location>
</feature>